<dbReference type="Proteomes" id="UP001205998">
    <property type="component" value="Unassembled WGS sequence"/>
</dbReference>
<dbReference type="SUPFAM" id="SSF53098">
    <property type="entry name" value="Ribonuclease H-like"/>
    <property type="match status" value="1"/>
</dbReference>
<evidence type="ECO:0000313" key="2">
    <source>
        <dbReference type="Proteomes" id="UP001205998"/>
    </source>
</evidence>
<keyword evidence="2" id="KW-1185">Reference proteome</keyword>
<dbReference type="EMBL" id="MU548703">
    <property type="protein sequence ID" value="KAI5627825.1"/>
    <property type="molecule type" value="Genomic_DNA"/>
</dbReference>
<sequence>MAGSWKENAMKDSRIVRAVGLCKKLVAHFSHSWKQRRDLAVAQKELNLPEHQLKIECPTRWGSRHAMVQRILEQQAAIGHVLPSNQKARHLTPTWQDIKVLEVINKTLTPLADFTDALLGEQYISISSVKPVLHLFETIMAVKEDDPDLTQSIKSKILHYLQEKYSDPNTQELLDIATVLDPQFKLDYVSEDNKASVKARLKNEMTSIAMQSFPYNCGCPQCPACAALRRKEDEDLRQEELFKQENEMNKVPGDTASFDLFSLQIQALVGRLNSLDSEGDGELQFKLPVAILHRATFHLALTIQQSHSALTIQQWSLSSRLSACILHHATY</sequence>
<reference evidence="1" key="1">
    <citation type="submission" date="2018-07" db="EMBL/GenBank/DDBJ databases">
        <title>Comparative genomics of catfishes provides insights into carnivory and benthic adaptation.</title>
        <authorList>
            <person name="Zhang Y."/>
            <person name="Wang D."/>
            <person name="Peng Z."/>
            <person name="Zheng S."/>
            <person name="Shao F."/>
            <person name="Tao W."/>
        </authorList>
    </citation>
    <scope>NUCLEOTIDE SEQUENCE</scope>
    <source>
        <strain evidence="1">Chongqing</strain>
    </source>
</reference>
<gene>
    <name evidence="1" type="ORF">C0J50_10650</name>
</gene>
<evidence type="ECO:0000313" key="1">
    <source>
        <dbReference type="EMBL" id="KAI5627825.1"/>
    </source>
</evidence>
<dbReference type="AlphaFoldDB" id="A0AAD5B4U6"/>
<proteinExistence type="predicted"/>
<protein>
    <submittedName>
        <fullName evidence="1">Zinc finger BED domain-containing protein 1-like</fullName>
    </submittedName>
</protein>
<accession>A0AAD5B4U6</accession>
<dbReference type="PANTHER" id="PTHR46481:SF9">
    <property type="entry name" value="ZINC FINGER BED DOMAIN-CONTAINING PROTEIN 1-LIKE"/>
    <property type="match status" value="1"/>
</dbReference>
<dbReference type="InterPro" id="IPR052035">
    <property type="entry name" value="ZnF_BED_domain_contain"/>
</dbReference>
<comment type="caution">
    <text evidence="1">The sequence shown here is derived from an EMBL/GenBank/DDBJ whole genome shotgun (WGS) entry which is preliminary data.</text>
</comment>
<organism evidence="1 2">
    <name type="scientific">Silurus asotus</name>
    <name type="common">Amur catfish</name>
    <name type="synonym">Parasilurus asotus</name>
    <dbReference type="NCBI Taxonomy" id="30991"/>
    <lineage>
        <taxon>Eukaryota</taxon>
        <taxon>Metazoa</taxon>
        <taxon>Chordata</taxon>
        <taxon>Craniata</taxon>
        <taxon>Vertebrata</taxon>
        <taxon>Euteleostomi</taxon>
        <taxon>Actinopterygii</taxon>
        <taxon>Neopterygii</taxon>
        <taxon>Teleostei</taxon>
        <taxon>Ostariophysi</taxon>
        <taxon>Siluriformes</taxon>
        <taxon>Siluridae</taxon>
        <taxon>Silurus</taxon>
    </lineage>
</organism>
<dbReference type="InterPro" id="IPR012337">
    <property type="entry name" value="RNaseH-like_sf"/>
</dbReference>
<dbReference type="PANTHER" id="PTHR46481">
    <property type="entry name" value="ZINC FINGER BED DOMAIN-CONTAINING PROTEIN 4"/>
    <property type="match status" value="1"/>
</dbReference>
<name>A0AAD5B4U6_SILAS</name>